<comment type="caution">
    <text evidence="1">The sequence shown here is derived from an EMBL/GenBank/DDBJ whole genome shotgun (WGS) entry which is preliminary data.</text>
</comment>
<accession>A0ABW3WU98</accession>
<dbReference type="Proteomes" id="UP001597176">
    <property type="component" value="Unassembled WGS sequence"/>
</dbReference>
<gene>
    <name evidence="1" type="ORF">ACFQ4G_04855</name>
</gene>
<evidence type="ECO:0000313" key="2">
    <source>
        <dbReference type="Proteomes" id="UP001597176"/>
    </source>
</evidence>
<protein>
    <submittedName>
        <fullName evidence="1">DUF4164 domain-containing protein</fullName>
    </submittedName>
</protein>
<dbReference type="RefSeq" id="WP_238204212.1">
    <property type="nucleotide sequence ID" value="NZ_JBHTND010000004.1"/>
</dbReference>
<proteinExistence type="predicted"/>
<reference evidence="2" key="1">
    <citation type="journal article" date="2019" name="Int. J. Syst. Evol. Microbiol.">
        <title>The Global Catalogue of Microorganisms (GCM) 10K type strain sequencing project: providing services to taxonomists for standard genome sequencing and annotation.</title>
        <authorList>
            <consortium name="The Broad Institute Genomics Platform"/>
            <consortium name="The Broad Institute Genome Sequencing Center for Infectious Disease"/>
            <person name="Wu L."/>
            <person name="Ma J."/>
        </authorList>
    </citation>
    <scope>NUCLEOTIDE SEQUENCE [LARGE SCALE GENOMIC DNA]</scope>
    <source>
        <strain evidence="2">CCUG 56108</strain>
    </source>
</reference>
<keyword evidence="2" id="KW-1185">Reference proteome</keyword>
<name>A0ABW3WU98_9HYPH</name>
<organism evidence="1 2">
    <name type="scientific">Methylobacterium marchantiae</name>
    <dbReference type="NCBI Taxonomy" id="600331"/>
    <lineage>
        <taxon>Bacteria</taxon>
        <taxon>Pseudomonadati</taxon>
        <taxon>Pseudomonadota</taxon>
        <taxon>Alphaproteobacteria</taxon>
        <taxon>Hyphomicrobiales</taxon>
        <taxon>Methylobacteriaceae</taxon>
        <taxon>Methylobacterium</taxon>
    </lineage>
</organism>
<sequence length="98" mass="10605">MNQSPERHDVDQALARLDTALTRLEASVAHRLEAEREPGDLETELAIMAEDRARLAAELDAASARLATVEATTTDVGHRLGRAIEAVEGVLAHPRASR</sequence>
<dbReference type="InterPro" id="IPR025310">
    <property type="entry name" value="DUF4164"/>
</dbReference>
<evidence type="ECO:0000313" key="1">
    <source>
        <dbReference type="EMBL" id="MFD1300914.1"/>
    </source>
</evidence>
<dbReference type="Pfam" id="PF13747">
    <property type="entry name" value="DUF4164"/>
    <property type="match status" value="1"/>
</dbReference>
<dbReference type="EMBL" id="JBHTND010000004">
    <property type="protein sequence ID" value="MFD1300914.1"/>
    <property type="molecule type" value="Genomic_DNA"/>
</dbReference>